<dbReference type="InterPro" id="IPR006016">
    <property type="entry name" value="UspA"/>
</dbReference>
<dbReference type="RefSeq" id="WP_237977570.1">
    <property type="nucleotide sequence ID" value="NZ_JAKNCT010000001.1"/>
</dbReference>
<name>A0ABS9MNK3_9BURK</name>
<accession>A0ABS9MNK3</accession>
<dbReference type="Gene3D" id="3.40.50.620">
    <property type="entry name" value="HUPs"/>
    <property type="match status" value="2"/>
</dbReference>
<evidence type="ECO:0000313" key="3">
    <source>
        <dbReference type="EMBL" id="MCG5029914.1"/>
    </source>
</evidence>
<dbReference type="SUPFAM" id="SSF52402">
    <property type="entry name" value="Adenine nucleotide alpha hydrolases-like"/>
    <property type="match status" value="2"/>
</dbReference>
<evidence type="ECO:0000259" key="2">
    <source>
        <dbReference type="Pfam" id="PF00582"/>
    </source>
</evidence>
<evidence type="ECO:0000313" key="4">
    <source>
        <dbReference type="Proteomes" id="UP001297600"/>
    </source>
</evidence>
<dbReference type="CDD" id="cd00293">
    <property type="entry name" value="USP-like"/>
    <property type="match status" value="2"/>
</dbReference>
<reference evidence="3 4" key="1">
    <citation type="submission" date="2022-02" db="EMBL/GenBank/DDBJ databases">
        <title>Mesosutterella porci, a novel member of the family Sutterellaceae from pig feces.</title>
        <authorList>
            <person name="Wylensek D."/>
            <person name="Clavel T."/>
        </authorList>
    </citation>
    <scope>NUCLEOTIDE SEQUENCE [LARGE SCALE GENOMIC DNA]</scope>
    <source>
        <strain evidence="4">oilRF-744-wt-GAM-9</strain>
    </source>
</reference>
<dbReference type="PANTHER" id="PTHR31964:SF113">
    <property type="entry name" value="USPA DOMAIN-CONTAINING PROTEIN"/>
    <property type="match status" value="1"/>
</dbReference>
<feature type="domain" description="UspA" evidence="2">
    <location>
        <begin position="2"/>
        <end position="139"/>
    </location>
</feature>
<organism evidence="3 4">
    <name type="scientific">Mesosutterella porci</name>
    <dbReference type="NCBI Taxonomy" id="2915351"/>
    <lineage>
        <taxon>Bacteria</taxon>
        <taxon>Pseudomonadati</taxon>
        <taxon>Pseudomonadota</taxon>
        <taxon>Betaproteobacteria</taxon>
        <taxon>Burkholderiales</taxon>
        <taxon>Sutterellaceae</taxon>
        <taxon>Mesosutterella</taxon>
    </lineage>
</organism>
<gene>
    <name evidence="3" type="ORF">MAF45_00385</name>
</gene>
<comment type="caution">
    <text evidence="3">The sequence shown here is derived from an EMBL/GenBank/DDBJ whole genome shotgun (WGS) entry which is preliminary data.</text>
</comment>
<sequence length="306" mass="33243">MKILLPTDGSACSTNAVEFFVSRTSLRGAHPQLVLLTVQQPLSAIRRLLVRGDEQAYYDAEAERALAPARRVLRAEGVDFTEQKAVGDPAEQIAEVVAREKPDLILMGSRGLSAFAGLILGSVTTEVLARTRTPVLIVRGKEEPRKDALRVAIAVDGSEYGQAAARYVVGHLELFGQGAKFHAINVVTTLDKEYYSVVAAVSNEKLTKKDMKLIQYEDFVDAMKTVRPIFKAAGLKVKEVCLTGDPADQIADYAEENRLDLIVMGSHGYGNFKSAVMGSVATHVAAQGNVPILLIRTETHIPPMIE</sequence>
<comment type="similarity">
    <text evidence="1">Belongs to the universal stress protein A family.</text>
</comment>
<dbReference type="Pfam" id="PF00582">
    <property type="entry name" value="Usp"/>
    <property type="match status" value="2"/>
</dbReference>
<dbReference type="PRINTS" id="PR01438">
    <property type="entry name" value="UNVRSLSTRESS"/>
</dbReference>
<dbReference type="EMBL" id="JAKNCT010000001">
    <property type="protein sequence ID" value="MCG5029914.1"/>
    <property type="molecule type" value="Genomic_DNA"/>
</dbReference>
<keyword evidence="4" id="KW-1185">Reference proteome</keyword>
<feature type="domain" description="UspA" evidence="2">
    <location>
        <begin position="150"/>
        <end position="296"/>
    </location>
</feature>
<dbReference type="InterPro" id="IPR006015">
    <property type="entry name" value="Universal_stress_UspA"/>
</dbReference>
<dbReference type="InterPro" id="IPR014729">
    <property type="entry name" value="Rossmann-like_a/b/a_fold"/>
</dbReference>
<proteinExistence type="inferred from homology"/>
<protein>
    <submittedName>
        <fullName evidence="3">Universal stress protein</fullName>
    </submittedName>
</protein>
<evidence type="ECO:0000256" key="1">
    <source>
        <dbReference type="ARBA" id="ARBA00008791"/>
    </source>
</evidence>
<dbReference type="Proteomes" id="UP001297600">
    <property type="component" value="Unassembled WGS sequence"/>
</dbReference>
<dbReference type="PANTHER" id="PTHR31964">
    <property type="entry name" value="ADENINE NUCLEOTIDE ALPHA HYDROLASES-LIKE SUPERFAMILY PROTEIN"/>
    <property type="match status" value="1"/>
</dbReference>